<feature type="compositionally biased region" description="Low complexity" evidence="5">
    <location>
        <begin position="194"/>
        <end position="209"/>
    </location>
</feature>
<dbReference type="InterPro" id="IPR044692">
    <property type="entry name" value="WPP1/2/3"/>
</dbReference>
<dbReference type="EMBL" id="JADCNL010000002">
    <property type="protein sequence ID" value="KAG0491239.1"/>
    <property type="molecule type" value="Genomic_DNA"/>
</dbReference>
<dbReference type="GO" id="GO:0005634">
    <property type="term" value="C:nucleus"/>
    <property type="evidence" value="ECO:0007669"/>
    <property type="project" value="UniProtKB-SubCell"/>
</dbReference>
<dbReference type="GO" id="GO:0005737">
    <property type="term" value="C:cytoplasm"/>
    <property type="evidence" value="ECO:0007669"/>
    <property type="project" value="UniProtKB-SubCell"/>
</dbReference>
<comment type="caution">
    <text evidence="7">The sequence shown here is derived from an EMBL/GenBank/DDBJ whole genome shotgun (WGS) entry which is preliminary data.</text>
</comment>
<feature type="compositionally biased region" description="Basic and acidic residues" evidence="5">
    <location>
        <begin position="45"/>
        <end position="54"/>
    </location>
</feature>
<evidence type="ECO:0000256" key="3">
    <source>
        <dbReference type="ARBA" id="ARBA00022490"/>
    </source>
</evidence>
<comment type="subcellular location">
    <subcellularLocation>
        <location evidence="2">Cytoplasm</location>
    </subcellularLocation>
    <subcellularLocation>
        <location evidence="1">Nucleus</location>
    </subcellularLocation>
</comment>
<evidence type="ECO:0000313" key="8">
    <source>
        <dbReference type="Proteomes" id="UP000636800"/>
    </source>
</evidence>
<accession>A0A835RH90</accession>
<evidence type="ECO:0000256" key="4">
    <source>
        <dbReference type="ARBA" id="ARBA00023242"/>
    </source>
</evidence>
<evidence type="ECO:0000259" key="6">
    <source>
        <dbReference type="Pfam" id="PF13943"/>
    </source>
</evidence>
<feature type="domain" description="WPP" evidence="6">
    <location>
        <begin position="85"/>
        <end position="188"/>
    </location>
</feature>
<name>A0A835RH90_VANPL</name>
<dbReference type="Proteomes" id="UP000636800">
    <property type="component" value="Chromosome 2"/>
</dbReference>
<keyword evidence="8" id="KW-1185">Reference proteome</keyword>
<dbReference type="OrthoDB" id="5835829at2759"/>
<dbReference type="GO" id="GO:0048527">
    <property type="term" value="P:lateral root development"/>
    <property type="evidence" value="ECO:0007669"/>
    <property type="project" value="InterPro"/>
</dbReference>
<gene>
    <name evidence="7" type="ORF">HPP92_004637</name>
</gene>
<feature type="compositionally biased region" description="Polar residues" evidence="5">
    <location>
        <begin position="220"/>
        <end position="231"/>
    </location>
</feature>
<evidence type="ECO:0000313" key="7">
    <source>
        <dbReference type="EMBL" id="KAG0491239.1"/>
    </source>
</evidence>
<protein>
    <recommendedName>
        <fullName evidence="6">WPP domain-containing protein</fullName>
    </recommendedName>
</protein>
<dbReference type="Pfam" id="PF13943">
    <property type="entry name" value="WPP"/>
    <property type="match status" value="1"/>
</dbReference>
<dbReference type="Gene3D" id="1.10.246.200">
    <property type="entry name" value="WPP domain"/>
    <property type="match status" value="1"/>
</dbReference>
<feature type="region of interest" description="Disordered" evidence="5">
    <location>
        <begin position="184"/>
        <end position="231"/>
    </location>
</feature>
<evidence type="ECO:0000256" key="1">
    <source>
        <dbReference type="ARBA" id="ARBA00004123"/>
    </source>
</evidence>
<dbReference type="AlphaFoldDB" id="A0A835RH90"/>
<feature type="compositionally biased region" description="Low complexity" evidence="5">
    <location>
        <begin position="66"/>
        <end position="78"/>
    </location>
</feature>
<reference evidence="7 8" key="1">
    <citation type="journal article" date="2020" name="Nat. Food">
        <title>A phased Vanilla planifolia genome enables genetic improvement of flavour and production.</title>
        <authorList>
            <person name="Hasing T."/>
            <person name="Tang H."/>
            <person name="Brym M."/>
            <person name="Khazi F."/>
            <person name="Huang T."/>
            <person name="Chambers A.H."/>
        </authorList>
    </citation>
    <scope>NUCLEOTIDE SEQUENCE [LARGE SCALE GENOMIC DNA]</scope>
    <source>
        <tissue evidence="7">Leaf</tissue>
    </source>
</reference>
<dbReference type="InterPro" id="IPR025265">
    <property type="entry name" value="WPP_dom"/>
</dbReference>
<keyword evidence="3" id="KW-0963">Cytoplasm</keyword>
<evidence type="ECO:0000256" key="2">
    <source>
        <dbReference type="ARBA" id="ARBA00004496"/>
    </source>
</evidence>
<evidence type="ECO:0000256" key="5">
    <source>
        <dbReference type="SAM" id="MobiDB-lite"/>
    </source>
</evidence>
<feature type="region of interest" description="Disordered" evidence="5">
    <location>
        <begin position="1"/>
        <end position="84"/>
    </location>
</feature>
<organism evidence="7 8">
    <name type="scientific">Vanilla planifolia</name>
    <name type="common">Vanilla</name>
    <dbReference type="NCBI Taxonomy" id="51239"/>
    <lineage>
        <taxon>Eukaryota</taxon>
        <taxon>Viridiplantae</taxon>
        <taxon>Streptophyta</taxon>
        <taxon>Embryophyta</taxon>
        <taxon>Tracheophyta</taxon>
        <taxon>Spermatophyta</taxon>
        <taxon>Magnoliopsida</taxon>
        <taxon>Liliopsida</taxon>
        <taxon>Asparagales</taxon>
        <taxon>Orchidaceae</taxon>
        <taxon>Vanilloideae</taxon>
        <taxon>Vanilleae</taxon>
        <taxon>Vanilla</taxon>
    </lineage>
</organism>
<dbReference type="PANTHER" id="PTHR34362">
    <property type="entry name" value="WPP DOMAIN-CONTAINING PROTEIN 1-RELATED"/>
    <property type="match status" value="1"/>
</dbReference>
<keyword evidence="4" id="KW-0539">Nucleus</keyword>
<dbReference type="GO" id="GO:0000278">
    <property type="term" value="P:mitotic cell cycle"/>
    <property type="evidence" value="ECO:0007669"/>
    <property type="project" value="InterPro"/>
</dbReference>
<dbReference type="InterPro" id="IPR038214">
    <property type="entry name" value="WPP_sf"/>
</dbReference>
<proteinExistence type="predicted"/>
<sequence length="231" mass="24457">MTPGRTMADATTEKENEGEVIDPMAGDAPSSNTSLSSLTGSTMAEETKELKGDGAVEAPKVYDAQSADSGHTSSHSSAPAFPTLSVNIWPPTQRTRNAVIDRLVENLSTPSILSKRYDTIPRDEAAEIARRIEQEAFEHASALAPPAPTEGRHGPLEESLDGEIEILQIYSKEISRRILDSVKARASVARVPPAEGNATSASTESSNAGDSIPKHPASAVDQNSLGENPRS</sequence>
<feature type="compositionally biased region" description="Low complexity" evidence="5">
    <location>
        <begin position="30"/>
        <end position="42"/>
    </location>
</feature>
<dbReference type="PANTHER" id="PTHR34362:SF1">
    <property type="entry name" value="WPP DOMAIN-CONTAINING PROTEIN 1-RELATED"/>
    <property type="match status" value="1"/>
</dbReference>